<dbReference type="EMBL" id="JAJEWP010000002">
    <property type="protein sequence ID" value="MCC2616391.1"/>
    <property type="molecule type" value="Genomic_DNA"/>
</dbReference>
<proteinExistence type="predicted"/>
<reference evidence="1 2" key="1">
    <citation type="submission" date="2021-10" db="EMBL/GenBank/DDBJ databases">
        <title>Draft genome of Aestuariibacter halophilus JC2043.</title>
        <authorList>
            <person name="Emsley S.A."/>
            <person name="Pfannmuller K.M."/>
            <person name="Ushijima B."/>
            <person name="Saw J.H."/>
            <person name="Videau P."/>
        </authorList>
    </citation>
    <scope>NUCLEOTIDE SEQUENCE [LARGE SCALE GENOMIC DNA]</scope>
    <source>
        <strain evidence="1 2">JC2043</strain>
    </source>
</reference>
<evidence type="ECO:0000313" key="2">
    <source>
        <dbReference type="Proteomes" id="UP001520878"/>
    </source>
</evidence>
<dbReference type="RefSeq" id="WP_229159615.1">
    <property type="nucleotide sequence ID" value="NZ_JAJEWP010000002.1"/>
</dbReference>
<gene>
    <name evidence="1" type="ORF">LJ739_09080</name>
</gene>
<comment type="caution">
    <text evidence="1">The sequence shown here is derived from an EMBL/GenBank/DDBJ whole genome shotgun (WGS) entry which is preliminary data.</text>
</comment>
<accession>A0ABS8G8A2</accession>
<dbReference type="SUPFAM" id="SSF53850">
    <property type="entry name" value="Periplasmic binding protein-like II"/>
    <property type="match status" value="1"/>
</dbReference>
<name>A0ABS8G8A2_9ALTE</name>
<keyword evidence="2" id="KW-1185">Reference proteome</keyword>
<dbReference type="Pfam" id="PF12974">
    <property type="entry name" value="Phosphonate-bd"/>
    <property type="match status" value="1"/>
</dbReference>
<protein>
    <submittedName>
        <fullName evidence="1">PhnD/SsuA/transferrin family substrate-binding protein</fullName>
    </submittedName>
</protein>
<evidence type="ECO:0000313" key="1">
    <source>
        <dbReference type="EMBL" id="MCC2616391.1"/>
    </source>
</evidence>
<dbReference type="Gene3D" id="3.40.190.10">
    <property type="entry name" value="Periplasmic binding protein-like II"/>
    <property type="match status" value="2"/>
</dbReference>
<organism evidence="1 2">
    <name type="scientific">Fluctibacter halophilus</name>
    <dbReference type="NCBI Taxonomy" id="226011"/>
    <lineage>
        <taxon>Bacteria</taxon>
        <taxon>Pseudomonadati</taxon>
        <taxon>Pseudomonadota</taxon>
        <taxon>Gammaproteobacteria</taxon>
        <taxon>Alteromonadales</taxon>
        <taxon>Alteromonadaceae</taxon>
        <taxon>Fluctibacter</taxon>
    </lineage>
</organism>
<sequence length="298" mass="33646">MARFTPSMIRFNVSYLLLPLLVIIWFQGQHNNVAAISTLDSIITASSHCKTSATNNQDVFVAFITDQRMASPLLQNLCKSPVINRQFGEVEVRWSHNEEEIIQYVGKGLADLALVKENVMQAFATEATHGYRVIAHYQDYATYLISMKEKPLIEKQYLWGKRLGLLDYPSSRSGHIIPKGMLHDLGMSEDSLDIVYANSHEALRDLLAAGEVDIISSFWQASDQQRFSRNYITPIKTGVSGSKWYLRMERQNTDLACDVQQTLLSLSSAFTSTYYHNLIMMDTGCKGVERNSGEVSTQ</sequence>
<dbReference type="Proteomes" id="UP001520878">
    <property type="component" value="Unassembled WGS sequence"/>
</dbReference>